<feature type="compositionally biased region" description="Basic and acidic residues" evidence="1">
    <location>
        <begin position="275"/>
        <end position="286"/>
    </location>
</feature>
<protein>
    <submittedName>
        <fullName evidence="2">Uncharacterized protein</fullName>
    </submittedName>
</protein>
<feature type="compositionally biased region" description="Basic and acidic residues" evidence="1">
    <location>
        <begin position="206"/>
        <end position="236"/>
    </location>
</feature>
<evidence type="ECO:0000256" key="1">
    <source>
        <dbReference type="SAM" id="MobiDB-lite"/>
    </source>
</evidence>
<feature type="region of interest" description="Disordered" evidence="1">
    <location>
        <begin position="206"/>
        <end position="260"/>
    </location>
</feature>
<comment type="caution">
    <text evidence="2">The sequence shown here is derived from an EMBL/GenBank/DDBJ whole genome shotgun (WGS) entry which is preliminary data.</text>
</comment>
<name>A0A6G0XYB9_9STRA</name>
<evidence type="ECO:0000313" key="2">
    <source>
        <dbReference type="EMBL" id="KAF0745604.1"/>
    </source>
</evidence>
<proteinExistence type="predicted"/>
<dbReference type="InterPro" id="IPR021109">
    <property type="entry name" value="Peptidase_aspartic_dom_sf"/>
</dbReference>
<accession>A0A6G0XYB9</accession>
<dbReference type="Proteomes" id="UP000481153">
    <property type="component" value="Unassembled WGS sequence"/>
</dbReference>
<reference evidence="2 3" key="1">
    <citation type="submission" date="2019-07" db="EMBL/GenBank/DDBJ databases">
        <title>Genomics analysis of Aphanomyces spp. identifies a new class of oomycete effector associated with host adaptation.</title>
        <authorList>
            <person name="Gaulin E."/>
        </authorList>
    </citation>
    <scope>NUCLEOTIDE SEQUENCE [LARGE SCALE GENOMIC DNA]</scope>
    <source>
        <strain evidence="2 3">ATCC 201684</strain>
    </source>
</reference>
<dbReference type="AlphaFoldDB" id="A0A6G0XYB9"/>
<dbReference type="EMBL" id="VJMJ01000001">
    <property type="protein sequence ID" value="KAF0745604.1"/>
    <property type="molecule type" value="Genomic_DNA"/>
</dbReference>
<organism evidence="2 3">
    <name type="scientific">Aphanomyces euteiches</name>
    <dbReference type="NCBI Taxonomy" id="100861"/>
    <lineage>
        <taxon>Eukaryota</taxon>
        <taxon>Sar</taxon>
        <taxon>Stramenopiles</taxon>
        <taxon>Oomycota</taxon>
        <taxon>Saprolegniomycetes</taxon>
        <taxon>Saprolegniales</taxon>
        <taxon>Verrucalvaceae</taxon>
        <taxon>Aphanomyces</taxon>
    </lineage>
</organism>
<dbReference type="CDD" id="cd00303">
    <property type="entry name" value="retropepsin_like"/>
    <property type="match status" value="1"/>
</dbReference>
<evidence type="ECO:0000313" key="3">
    <source>
        <dbReference type="Proteomes" id="UP000481153"/>
    </source>
</evidence>
<dbReference type="VEuPathDB" id="FungiDB:AeMF1_006259"/>
<feature type="compositionally biased region" description="Polar residues" evidence="1">
    <location>
        <begin position="237"/>
        <end position="252"/>
    </location>
</feature>
<keyword evidence="3" id="KW-1185">Reference proteome</keyword>
<gene>
    <name evidence="2" type="ORF">Ae201684_000059</name>
</gene>
<feature type="region of interest" description="Disordered" evidence="1">
    <location>
        <begin position="275"/>
        <end position="300"/>
    </location>
</feature>
<dbReference type="Gene3D" id="2.40.70.10">
    <property type="entry name" value="Acid Proteases"/>
    <property type="match status" value="1"/>
</dbReference>
<sequence length="479" mass="54556">MGSDPTMIEFTKTRANSAKAKRKVPMLEGSGWLNYLEFIMTLYDYATWQRYSFDDEDYMEEFHEDLQLLLQGDEWRLYMASAHDGEFFADKVMEGMNALTQNRCPPGIQKLLAQIREQKKKRGMTVFEFSQMVNRMYRMISVLLHVEAAPVSLVDKIEWFKEAMPVDWQIEFNRLYGMHDITSMQQIETIFGQIERNETVEQNIRRTQEKIPRNKHSENKQSNYKHSENKHSDNKHSGNPNPGKSKTANSTHTKQKPTSKECSFCKTKGYTYGNHKDDECGRKDNPKNAPNSRSDSSSSNQIMALLKEMRELRTVVDNMKAAFYDDDEAIPHVNAAMRFASKGSMESSIKNQSTKDTLFGVSLEVEVALLGEGGTKLFLTALLDSGCSRSTVLRTAVPPIYTMRPSVITFSTADGSHSSTREAVTMPIILHSLTPSRSCAVNFQVAEKLIYPIILGVDFLVDQQMVFGFQVETCHLGWC</sequence>